<accession>A0A3E2HHJ5</accession>
<reference evidence="1 2" key="1">
    <citation type="submission" date="2018-05" db="EMBL/GenBank/DDBJ databases">
        <title>Draft genome sequence of Scytalidium lignicola DSM 105466, a ubiquitous saprotrophic fungus.</title>
        <authorList>
            <person name="Buettner E."/>
            <person name="Gebauer A.M."/>
            <person name="Hofrichter M."/>
            <person name="Liers C."/>
            <person name="Kellner H."/>
        </authorList>
    </citation>
    <scope>NUCLEOTIDE SEQUENCE [LARGE SCALE GENOMIC DNA]</scope>
    <source>
        <strain evidence="1 2">DSM 105466</strain>
    </source>
</reference>
<protein>
    <submittedName>
        <fullName evidence="1">Uncharacterized protein</fullName>
    </submittedName>
</protein>
<dbReference type="STRING" id="5539.A0A3E2HHJ5"/>
<gene>
    <name evidence="1" type="ORF">B7463_g3481</name>
</gene>
<sequence>MPSGSRTNLRQYLLFRALRIEADPVELMSNAASFGLDRWIERARKELGQDRTWQQYRRTFGQTPRRGATLFLVHLLKEVCQGRIIVAGAGNLPAVPAAAAAAGAGAGRLPDEELVMLAAYSFLNAVTYGLARHSILLPDRLAFTATFRRAQYEADGDGCLLDTRSGRVNAIVEVKPARRSNRIRMQETAEMVAWLFDANQPPVG</sequence>
<organism evidence="1 2">
    <name type="scientific">Scytalidium lignicola</name>
    <name type="common">Hyphomycete</name>
    <dbReference type="NCBI Taxonomy" id="5539"/>
    <lineage>
        <taxon>Eukaryota</taxon>
        <taxon>Fungi</taxon>
        <taxon>Dikarya</taxon>
        <taxon>Ascomycota</taxon>
        <taxon>Pezizomycotina</taxon>
        <taxon>Leotiomycetes</taxon>
        <taxon>Leotiomycetes incertae sedis</taxon>
        <taxon>Scytalidium</taxon>
    </lineage>
</organism>
<dbReference type="AlphaFoldDB" id="A0A3E2HHJ5"/>
<feature type="non-terminal residue" evidence="1">
    <location>
        <position position="204"/>
    </location>
</feature>
<keyword evidence="2" id="KW-1185">Reference proteome</keyword>
<comment type="caution">
    <text evidence="1">The sequence shown here is derived from an EMBL/GenBank/DDBJ whole genome shotgun (WGS) entry which is preliminary data.</text>
</comment>
<evidence type="ECO:0000313" key="1">
    <source>
        <dbReference type="EMBL" id="RFU32896.1"/>
    </source>
</evidence>
<proteinExistence type="predicted"/>
<dbReference type="Proteomes" id="UP000258309">
    <property type="component" value="Unassembled WGS sequence"/>
</dbReference>
<name>A0A3E2HHJ5_SCYLI</name>
<dbReference type="OrthoDB" id="3521040at2759"/>
<evidence type="ECO:0000313" key="2">
    <source>
        <dbReference type="Proteomes" id="UP000258309"/>
    </source>
</evidence>
<dbReference type="EMBL" id="NCSJ02000046">
    <property type="protein sequence ID" value="RFU32896.1"/>
    <property type="molecule type" value="Genomic_DNA"/>
</dbReference>
<feature type="non-terminal residue" evidence="1">
    <location>
        <position position="1"/>
    </location>
</feature>